<dbReference type="PANTHER" id="PTHR23024:SF577">
    <property type="entry name" value="CARBOXYLESTERASE 2-RELATED"/>
    <property type="match status" value="1"/>
</dbReference>
<dbReference type="InterPro" id="IPR013094">
    <property type="entry name" value="AB_hydrolase_3"/>
</dbReference>
<gene>
    <name evidence="3" type="primary">CXE2</name>
    <name evidence="3" type="ORF">KSP40_PGU020576</name>
</gene>
<evidence type="ECO:0000313" key="4">
    <source>
        <dbReference type="Proteomes" id="UP001412067"/>
    </source>
</evidence>
<comment type="caution">
    <text evidence="3">The sequence shown here is derived from an EMBL/GenBank/DDBJ whole genome shotgun (WGS) entry which is preliminary data.</text>
</comment>
<dbReference type="Proteomes" id="UP001412067">
    <property type="component" value="Unassembled WGS sequence"/>
</dbReference>
<sequence>MESDPILHDFSPLFRQYKSGRVERLAGTAIAAPAPIDPATGVATKRVVIDPFTPVSACLYLPPNLQASSGTVPLLLYFHGGAFCIQSAFSPIYHPHLTALAARANLLVVSVDYRLAPEHPLPAAYDDCWAAINWAFSRADPWLVDHGDLRRVFLAGDSAGANIVHRMALRAGAEGTGPFEGMALVHPYFWGSEAIVRETEDVGIRAWMAGLWRTLCGGRKGLEDKWINPAKEEEKAVMRMACCRVMVCVAERDMMRARGRAYWEMLKRSQWGGEAEIMETKGERHLFHLVGQPVVDGKNIDELIGALVRFFNTPQKNEAEQFLKPITPHFDSKL</sequence>
<proteinExistence type="predicted"/>
<feature type="active site" evidence="1">
    <location>
        <position position="158"/>
    </location>
</feature>
<dbReference type="PANTHER" id="PTHR23024">
    <property type="entry name" value="ARYLACETAMIDE DEACETYLASE"/>
    <property type="match status" value="1"/>
</dbReference>
<dbReference type="InterPro" id="IPR033140">
    <property type="entry name" value="Lipase_GDXG_put_SER_AS"/>
</dbReference>
<protein>
    <submittedName>
        <fullName evidence="3">Carboxylesterase 2</fullName>
    </submittedName>
</protein>
<feature type="domain" description="Alpha/beta hydrolase fold-3" evidence="2">
    <location>
        <begin position="75"/>
        <end position="288"/>
    </location>
</feature>
<accession>A0ABR2LII5</accession>
<evidence type="ECO:0000259" key="2">
    <source>
        <dbReference type="Pfam" id="PF07859"/>
    </source>
</evidence>
<dbReference type="EMBL" id="JBBWWR010000019">
    <property type="protein sequence ID" value="KAK8941989.1"/>
    <property type="molecule type" value="Genomic_DNA"/>
</dbReference>
<dbReference type="Pfam" id="PF07859">
    <property type="entry name" value="Abhydrolase_3"/>
    <property type="match status" value="1"/>
</dbReference>
<evidence type="ECO:0000313" key="3">
    <source>
        <dbReference type="EMBL" id="KAK8941989.1"/>
    </source>
</evidence>
<name>A0ABR2LII5_9ASPA</name>
<dbReference type="PROSITE" id="PS01174">
    <property type="entry name" value="LIPASE_GDXG_SER"/>
    <property type="match status" value="1"/>
</dbReference>
<evidence type="ECO:0000256" key="1">
    <source>
        <dbReference type="PROSITE-ProRule" id="PRU10038"/>
    </source>
</evidence>
<dbReference type="Gene3D" id="3.40.50.1820">
    <property type="entry name" value="alpha/beta hydrolase"/>
    <property type="match status" value="1"/>
</dbReference>
<reference evidence="3 4" key="1">
    <citation type="journal article" date="2022" name="Nat. Plants">
        <title>Genomes of leafy and leafless Platanthera orchids illuminate the evolution of mycoheterotrophy.</title>
        <authorList>
            <person name="Li M.H."/>
            <person name="Liu K.W."/>
            <person name="Li Z."/>
            <person name="Lu H.C."/>
            <person name="Ye Q.L."/>
            <person name="Zhang D."/>
            <person name="Wang J.Y."/>
            <person name="Li Y.F."/>
            <person name="Zhong Z.M."/>
            <person name="Liu X."/>
            <person name="Yu X."/>
            <person name="Liu D.K."/>
            <person name="Tu X.D."/>
            <person name="Liu B."/>
            <person name="Hao Y."/>
            <person name="Liao X.Y."/>
            <person name="Jiang Y.T."/>
            <person name="Sun W.H."/>
            <person name="Chen J."/>
            <person name="Chen Y.Q."/>
            <person name="Ai Y."/>
            <person name="Zhai J.W."/>
            <person name="Wu S.S."/>
            <person name="Zhou Z."/>
            <person name="Hsiao Y.Y."/>
            <person name="Wu W.L."/>
            <person name="Chen Y.Y."/>
            <person name="Lin Y.F."/>
            <person name="Hsu J.L."/>
            <person name="Li C.Y."/>
            <person name="Wang Z.W."/>
            <person name="Zhao X."/>
            <person name="Zhong W.Y."/>
            <person name="Ma X.K."/>
            <person name="Ma L."/>
            <person name="Huang J."/>
            <person name="Chen G.Z."/>
            <person name="Huang M.Z."/>
            <person name="Huang L."/>
            <person name="Peng D.H."/>
            <person name="Luo Y.B."/>
            <person name="Zou S.Q."/>
            <person name="Chen S.P."/>
            <person name="Lan S."/>
            <person name="Tsai W.C."/>
            <person name="Van de Peer Y."/>
            <person name="Liu Z.J."/>
        </authorList>
    </citation>
    <scope>NUCLEOTIDE SEQUENCE [LARGE SCALE GENOMIC DNA]</scope>
    <source>
        <strain evidence="3">Lor288</strain>
    </source>
</reference>
<keyword evidence="4" id="KW-1185">Reference proteome</keyword>
<dbReference type="SUPFAM" id="SSF53474">
    <property type="entry name" value="alpha/beta-Hydrolases"/>
    <property type="match status" value="1"/>
</dbReference>
<organism evidence="3 4">
    <name type="scientific">Platanthera guangdongensis</name>
    <dbReference type="NCBI Taxonomy" id="2320717"/>
    <lineage>
        <taxon>Eukaryota</taxon>
        <taxon>Viridiplantae</taxon>
        <taxon>Streptophyta</taxon>
        <taxon>Embryophyta</taxon>
        <taxon>Tracheophyta</taxon>
        <taxon>Spermatophyta</taxon>
        <taxon>Magnoliopsida</taxon>
        <taxon>Liliopsida</taxon>
        <taxon>Asparagales</taxon>
        <taxon>Orchidaceae</taxon>
        <taxon>Orchidoideae</taxon>
        <taxon>Orchideae</taxon>
        <taxon>Orchidinae</taxon>
        <taxon>Platanthera</taxon>
    </lineage>
</organism>
<dbReference type="InterPro" id="IPR050466">
    <property type="entry name" value="Carboxylest/Gibb_receptor"/>
</dbReference>
<dbReference type="InterPro" id="IPR029058">
    <property type="entry name" value="AB_hydrolase_fold"/>
</dbReference>